<dbReference type="Proteomes" id="UP001501645">
    <property type="component" value="Unassembled WGS sequence"/>
</dbReference>
<keyword evidence="2" id="KW-1185">Reference proteome</keyword>
<organism evidence="1 2">
    <name type="scientific">Microbacterium gilvum</name>
    <dbReference type="NCBI Taxonomy" id="1336204"/>
    <lineage>
        <taxon>Bacteria</taxon>
        <taxon>Bacillati</taxon>
        <taxon>Actinomycetota</taxon>
        <taxon>Actinomycetes</taxon>
        <taxon>Micrococcales</taxon>
        <taxon>Microbacteriaceae</taxon>
        <taxon>Microbacterium</taxon>
    </lineage>
</organism>
<proteinExistence type="predicted"/>
<evidence type="ECO:0000313" key="2">
    <source>
        <dbReference type="Proteomes" id="UP001501645"/>
    </source>
</evidence>
<name>A0ABP9AQF2_9MICO</name>
<comment type="caution">
    <text evidence="1">The sequence shown here is derived from an EMBL/GenBank/DDBJ whole genome shotgun (WGS) entry which is preliminary data.</text>
</comment>
<evidence type="ECO:0000313" key="1">
    <source>
        <dbReference type="EMBL" id="GAA4784040.1"/>
    </source>
</evidence>
<protein>
    <submittedName>
        <fullName evidence="1">Uncharacterized protein</fullName>
    </submittedName>
</protein>
<gene>
    <name evidence="1" type="ORF">GCM10023351_31960</name>
</gene>
<sequence>MLDVSPGWYPLLGRLNERLAAIAPGYVVLQCKSKFGSLSFHAQPAADPPIHVDEFSDVIRDAEWESIETCEECGAPAKQYVIRLWVVTLCDQHAEAARLAEAPDGARSDP</sequence>
<dbReference type="EMBL" id="BAABKO010000006">
    <property type="protein sequence ID" value="GAA4784040.1"/>
    <property type="molecule type" value="Genomic_DNA"/>
</dbReference>
<accession>A0ABP9AQF2</accession>
<reference evidence="2" key="1">
    <citation type="journal article" date="2019" name="Int. J. Syst. Evol. Microbiol.">
        <title>The Global Catalogue of Microorganisms (GCM) 10K type strain sequencing project: providing services to taxonomists for standard genome sequencing and annotation.</title>
        <authorList>
            <consortium name="The Broad Institute Genomics Platform"/>
            <consortium name="The Broad Institute Genome Sequencing Center for Infectious Disease"/>
            <person name="Wu L."/>
            <person name="Ma J."/>
        </authorList>
    </citation>
    <scope>NUCLEOTIDE SEQUENCE [LARGE SCALE GENOMIC DNA]</scope>
    <source>
        <strain evidence="2">JCM 18537</strain>
    </source>
</reference>